<dbReference type="InterPro" id="IPR001246">
    <property type="entry name" value="LipOase_plant"/>
</dbReference>
<dbReference type="SMART" id="SM00308">
    <property type="entry name" value="LH2"/>
    <property type="match status" value="1"/>
</dbReference>
<dbReference type="InterPro" id="IPR020833">
    <property type="entry name" value="LipOase_Fe_BS"/>
</dbReference>
<dbReference type="FunFam" id="4.10.375.10:FF:000001">
    <property type="entry name" value="Lipoxygenase"/>
    <property type="match status" value="1"/>
</dbReference>
<dbReference type="InterPro" id="IPR013819">
    <property type="entry name" value="LipOase_C"/>
</dbReference>
<protein>
    <recommendedName>
        <fullName evidence="14">Lipoxygenase</fullName>
        <ecNumber evidence="14">1.13.11.-</ecNumber>
    </recommendedName>
</protein>
<dbReference type="PROSITE" id="PS00081">
    <property type="entry name" value="LIPOXYGENASE_2"/>
    <property type="match status" value="1"/>
</dbReference>
<dbReference type="FunFam" id="3.10.450.60:FF:000002">
    <property type="entry name" value="Lipoxygenase"/>
    <property type="match status" value="1"/>
</dbReference>
<keyword evidence="4 13" id="KW-0479">Metal-binding</keyword>
<feature type="domain" description="PLAT" evidence="15">
    <location>
        <begin position="81"/>
        <end position="217"/>
    </location>
</feature>
<dbReference type="PROSITE" id="PS51393">
    <property type="entry name" value="LIPOXYGENASE_3"/>
    <property type="match status" value="1"/>
</dbReference>
<dbReference type="InterPro" id="IPR036392">
    <property type="entry name" value="PLAT/LH2_dom_sf"/>
</dbReference>
<dbReference type="PRINTS" id="PR00468">
    <property type="entry name" value="PLTLPOXGNASE"/>
</dbReference>
<dbReference type="FunFam" id="1.20.245.10:FF:000002">
    <property type="entry name" value="Lipoxygenase"/>
    <property type="match status" value="1"/>
</dbReference>
<comment type="cofactor">
    <cofactor evidence="1 13">
        <name>Fe cation</name>
        <dbReference type="ChEBI" id="CHEBI:24875"/>
    </cofactor>
</comment>
<dbReference type="InterPro" id="IPR020834">
    <property type="entry name" value="LipOase_CS"/>
</dbReference>
<dbReference type="InterPro" id="IPR036226">
    <property type="entry name" value="LipOase_C_sf"/>
</dbReference>
<dbReference type="GO" id="GO:0046872">
    <property type="term" value="F:metal ion binding"/>
    <property type="evidence" value="ECO:0007669"/>
    <property type="project" value="UniProtKB-UniRule"/>
</dbReference>
<dbReference type="InterPro" id="IPR000907">
    <property type="entry name" value="LipOase"/>
</dbReference>
<evidence type="ECO:0000256" key="5">
    <source>
        <dbReference type="ARBA" id="ARBA00022767"/>
    </source>
</evidence>
<keyword evidence="11 14" id="KW-0275">Fatty acid biosynthesis</keyword>
<proteinExistence type="inferred from homology"/>
<keyword evidence="10" id="KW-0443">Lipid metabolism</keyword>
<dbReference type="PROSITE" id="PS00711">
    <property type="entry name" value="LIPOXYGENASE_1"/>
    <property type="match status" value="1"/>
</dbReference>
<evidence type="ECO:0000256" key="12">
    <source>
        <dbReference type="PROSITE-ProRule" id="PRU00152"/>
    </source>
</evidence>
<dbReference type="PANTHER" id="PTHR11771">
    <property type="entry name" value="LIPOXYGENASE"/>
    <property type="match status" value="1"/>
</dbReference>
<evidence type="ECO:0000256" key="6">
    <source>
        <dbReference type="ARBA" id="ARBA00022832"/>
    </source>
</evidence>
<evidence type="ECO:0000259" key="16">
    <source>
        <dbReference type="PROSITE" id="PS51393"/>
    </source>
</evidence>
<dbReference type="GO" id="GO:0034440">
    <property type="term" value="P:lipid oxidation"/>
    <property type="evidence" value="ECO:0007669"/>
    <property type="project" value="InterPro"/>
</dbReference>
<dbReference type="Gene3D" id="4.10.375.10">
    <property type="entry name" value="Lipoxygenase-1, Domain 2"/>
    <property type="match status" value="1"/>
</dbReference>
<keyword evidence="7 13" id="KW-0223">Dioxygenase</keyword>
<evidence type="ECO:0000256" key="2">
    <source>
        <dbReference type="ARBA" id="ARBA00009419"/>
    </source>
</evidence>
<keyword evidence="3 14" id="KW-0444">Lipid biosynthesis</keyword>
<dbReference type="InterPro" id="IPR027433">
    <property type="entry name" value="Lipoxygenase_dom_3"/>
</dbReference>
<name>A0A0C9S685_9CONI</name>
<dbReference type="SUPFAM" id="SSF48484">
    <property type="entry name" value="Lipoxigenase"/>
    <property type="match status" value="1"/>
</dbReference>
<evidence type="ECO:0000256" key="4">
    <source>
        <dbReference type="ARBA" id="ARBA00022723"/>
    </source>
</evidence>
<dbReference type="SUPFAM" id="SSF49723">
    <property type="entry name" value="Lipase/lipooxygenase domain (PLAT/LH2 domain)"/>
    <property type="match status" value="1"/>
</dbReference>
<evidence type="ECO:0000256" key="13">
    <source>
        <dbReference type="RuleBase" id="RU003974"/>
    </source>
</evidence>
<evidence type="ECO:0000256" key="10">
    <source>
        <dbReference type="ARBA" id="ARBA00023098"/>
    </source>
</evidence>
<evidence type="ECO:0000259" key="15">
    <source>
        <dbReference type="PROSITE" id="PS50095"/>
    </source>
</evidence>
<dbReference type="InterPro" id="IPR001024">
    <property type="entry name" value="PLAT/LH2_dom"/>
</dbReference>
<comment type="caution">
    <text evidence="12">Lacks conserved residue(s) required for the propagation of feature annotation.</text>
</comment>
<dbReference type="Gene3D" id="3.10.450.60">
    <property type="match status" value="1"/>
</dbReference>
<dbReference type="PROSITE" id="PS50095">
    <property type="entry name" value="PLAT"/>
    <property type="match status" value="1"/>
</dbReference>
<evidence type="ECO:0000256" key="9">
    <source>
        <dbReference type="ARBA" id="ARBA00023004"/>
    </source>
</evidence>
<evidence type="ECO:0000313" key="17">
    <source>
        <dbReference type="EMBL" id="JAG87712.1"/>
    </source>
</evidence>
<dbReference type="EMBL" id="GCHU01011495">
    <property type="protein sequence ID" value="JAG87712.1"/>
    <property type="molecule type" value="Transcribed_RNA"/>
</dbReference>
<dbReference type="Gene3D" id="1.20.245.10">
    <property type="entry name" value="Lipoxygenase-1, Domain 5"/>
    <property type="match status" value="1"/>
</dbReference>
<comment type="pathway">
    <text evidence="14">Lipid metabolism; oxylipin biosynthesis.</text>
</comment>
<dbReference type="PRINTS" id="PR00087">
    <property type="entry name" value="LIPOXYGENASE"/>
</dbReference>
<evidence type="ECO:0000256" key="3">
    <source>
        <dbReference type="ARBA" id="ARBA00022516"/>
    </source>
</evidence>
<keyword evidence="9 13" id="KW-0408">Iron</keyword>
<dbReference type="GO" id="GO:0031408">
    <property type="term" value="P:oxylipin biosynthetic process"/>
    <property type="evidence" value="ECO:0007669"/>
    <property type="project" value="UniProtKB-UniRule"/>
</dbReference>
<keyword evidence="8 13" id="KW-0560">Oxidoreductase</keyword>
<dbReference type="AlphaFoldDB" id="A0A0C9S685"/>
<keyword evidence="5 14" id="KW-0925">Oxylipin biosynthesis</keyword>
<sequence length="910" mass="103329">MLVSQPGKLGSWTQDRSLLVPVVMSRRRKSRIVVLVAHQKGSGGELFGRKVNYPVLRALLSDKRAPAVGVVAPEKPVQFDVRAVVTVRRKRKERLRESFERHWDSLVDGIGRNVVMQLVSENIDPETKSGKRSKKSALKGWLYKSAIRADKVEYSADFTISSDFGQPGAIIVSNEHNQEFYLESIVIQGMVNGPVFFSCNSWVQPQKDNPEQRVFFSDKPYLPSQTPPGLKGLREKELKDLRGNGEGERKHADRIFDYDLYNDLGNPDKGKDLARPVLGVEKIPYPRRCRTGRDACVKDPSAEKRVDKPMSLYVPRDETFEEIKQETLDAGEMKALLRNLGPSLLASFVNPKKEFQCFSEIESLYNEGLRVKFDIQTELLKKMPKVVNRIREATEKLVRYETPSIISKDRFAWLRDEEFARQTLAGVNPVNIERLQVFPPVSKLDPETYGPPESAIKEEHIIGQLNGMSVKKALEENKLFMLDYHDTFLPFVNGINALEGRKAYATRTIFFLTPLNTLKPIAIELSLPPPCPGCRSKQVFTPSNDATTYWLWQLAKAHVCANDAGVHQLVNHWLRTHACVEPYVIATHRHLSVMHPIFKLLQPHMRYTLEINAMARQILINAEGVIESSFTPGKYCMEISAAAYRTQWRFDTEALPADLIRRGMAVEDSTQPHGVKLVIEDYPYAADGLLIWSAIKEWVEKYVDCYYSEPSRVPNDVELQAWWEEIKTKGHLNLKNEPWWPKLETKEDLASILTTMIWLASGQHAALNFGQYPYGGYVPNRPCLMRRLIPEEKDPEYQNFISNPPKYFLSSLPSLLQSLNLMAVIDTLSTHSPDEEYLGQKPPSSSDLNVVDAFHKFSARMQSIEKAIHQRNKDLSLRNRNGAGMVPYELLMPTSGPGITGRGVPNSVSI</sequence>
<dbReference type="Gene3D" id="2.60.60.20">
    <property type="entry name" value="PLAT/LH2 domain"/>
    <property type="match status" value="1"/>
</dbReference>
<dbReference type="UniPathway" id="UPA00382"/>
<dbReference type="GO" id="GO:0006633">
    <property type="term" value="P:fatty acid biosynthetic process"/>
    <property type="evidence" value="ECO:0007669"/>
    <property type="project" value="UniProtKB-KW"/>
</dbReference>
<reference evidence="17" key="1">
    <citation type="submission" date="2015-02" db="EMBL/GenBank/DDBJ databases">
        <title>A transcriptome of Wollemia nobilis - a relic of Gondwana.</title>
        <authorList>
            <person name="Chia J.Y."/>
            <person name="Leong Y.S."/>
            <person name="Abdul Karim S."/>
            <person name="Wan Azmi N."/>
            <person name="Hercus R."/>
            <person name="Croft L."/>
        </authorList>
    </citation>
    <scope>NUCLEOTIDE SEQUENCE</scope>
    <source>
        <strain evidence="17">MaeBrown</strain>
        <tissue evidence="17">Leaf</tissue>
    </source>
</reference>
<evidence type="ECO:0000256" key="14">
    <source>
        <dbReference type="RuleBase" id="RU003975"/>
    </source>
</evidence>
<comment type="similarity">
    <text evidence="2 13">Belongs to the lipoxygenase family.</text>
</comment>
<dbReference type="GO" id="GO:0016702">
    <property type="term" value="F:oxidoreductase activity, acting on single donors with incorporation of molecular oxygen, incorporation of two atoms of oxygen"/>
    <property type="evidence" value="ECO:0007669"/>
    <property type="project" value="InterPro"/>
</dbReference>
<comment type="function">
    <text evidence="14">Plant lipoxygenase may be involved in a number of diverse aspects of plant physiology including growth and development, pest resistance, and senescence or responses to wounding.</text>
</comment>
<organism evidence="17">
    <name type="scientific">Wollemia nobilis</name>
    <dbReference type="NCBI Taxonomy" id="56998"/>
    <lineage>
        <taxon>Eukaryota</taxon>
        <taxon>Viridiplantae</taxon>
        <taxon>Streptophyta</taxon>
        <taxon>Embryophyta</taxon>
        <taxon>Tracheophyta</taxon>
        <taxon>Spermatophyta</taxon>
        <taxon>Pinopsida</taxon>
        <taxon>Pinidae</taxon>
        <taxon>Conifers II</taxon>
        <taxon>Araucariales</taxon>
        <taxon>Araucariaceae</taxon>
        <taxon>Wollemia</taxon>
    </lineage>
</organism>
<dbReference type="Gene3D" id="4.10.372.10">
    <property type="entry name" value="Lipoxygenase-1, Domain 3"/>
    <property type="match status" value="1"/>
</dbReference>
<feature type="domain" description="Lipoxygenase" evidence="16">
    <location>
        <begin position="220"/>
        <end position="910"/>
    </location>
</feature>
<dbReference type="EC" id="1.13.11.-" evidence="14"/>
<dbReference type="Pfam" id="PF00305">
    <property type="entry name" value="Lipoxygenase"/>
    <property type="match status" value="1"/>
</dbReference>
<evidence type="ECO:0000256" key="8">
    <source>
        <dbReference type="ARBA" id="ARBA00023002"/>
    </source>
</evidence>
<evidence type="ECO:0000256" key="11">
    <source>
        <dbReference type="ARBA" id="ARBA00023160"/>
    </source>
</evidence>
<evidence type="ECO:0000256" key="7">
    <source>
        <dbReference type="ARBA" id="ARBA00022964"/>
    </source>
</evidence>
<dbReference type="Pfam" id="PF01477">
    <property type="entry name" value="PLAT"/>
    <property type="match status" value="1"/>
</dbReference>
<accession>A0A0C9S685</accession>
<keyword evidence="6" id="KW-0276">Fatty acid metabolism</keyword>
<evidence type="ECO:0000256" key="1">
    <source>
        <dbReference type="ARBA" id="ARBA00001962"/>
    </source>
</evidence>